<reference evidence="2" key="1">
    <citation type="submission" date="2022-09" db="EMBL/GenBank/DDBJ databases">
        <title>Diverse halophilic archaea isolated from saline environments.</title>
        <authorList>
            <person name="Cui H.-L."/>
        </authorList>
    </citation>
    <scope>NUCLEOTIDE SEQUENCE</scope>
    <source>
        <strain evidence="2">ZS-35-S2</strain>
    </source>
</reference>
<organism evidence="2 3">
    <name type="scientific">Salinirubellus salinus</name>
    <dbReference type="NCBI Taxonomy" id="1364945"/>
    <lineage>
        <taxon>Archaea</taxon>
        <taxon>Methanobacteriati</taxon>
        <taxon>Methanobacteriota</taxon>
        <taxon>Stenosarchaea group</taxon>
        <taxon>Halobacteria</taxon>
        <taxon>Halobacteriales</taxon>
        <taxon>Natronomonadaceae</taxon>
        <taxon>Salinirubellus</taxon>
    </lineage>
</organism>
<evidence type="ECO:0000313" key="2">
    <source>
        <dbReference type="EMBL" id="UWM53249.1"/>
    </source>
</evidence>
<dbReference type="KEGG" id="ssai:N0B31_13995"/>
<feature type="transmembrane region" description="Helical" evidence="1">
    <location>
        <begin position="9"/>
        <end position="32"/>
    </location>
</feature>
<gene>
    <name evidence="2" type="ORF">N0B31_13995</name>
</gene>
<feature type="transmembrane region" description="Helical" evidence="1">
    <location>
        <begin position="52"/>
        <end position="73"/>
    </location>
</feature>
<name>A0A9E7R066_9EURY</name>
<evidence type="ECO:0000256" key="1">
    <source>
        <dbReference type="SAM" id="Phobius"/>
    </source>
</evidence>
<keyword evidence="1" id="KW-0812">Transmembrane</keyword>
<dbReference type="AlphaFoldDB" id="A0A9E7R066"/>
<protein>
    <submittedName>
        <fullName evidence="2">Uncharacterized protein</fullName>
    </submittedName>
</protein>
<proteinExistence type="predicted"/>
<dbReference type="Proteomes" id="UP001057580">
    <property type="component" value="Chromosome"/>
</dbReference>
<evidence type="ECO:0000313" key="3">
    <source>
        <dbReference type="Proteomes" id="UP001057580"/>
    </source>
</evidence>
<keyword evidence="1" id="KW-1133">Transmembrane helix</keyword>
<sequence>MAGALRDVLLVLLTTVGTYVLVGVAFVGSFYALTLLPGWLQAAVCRGLFFCWPGLVLALVVSTAVTVGVIGTLSSRGYLRVPDAW</sequence>
<keyword evidence="1" id="KW-0472">Membrane</keyword>
<dbReference type="EMBL" id="CP104003">
    <property type="protein sequence ID" value="UWM53249.1"/>
    <property type="molecule type" value="Genomic_DNA"/>
</dbReference>
<keyword evidence="3" id="KW-1185">Reference proteome</keyword>
<dbReference type="RefSeq" id="WP_260592243.1">
    <property type="nucleotide sequence ID" value="NZ_CP104003.1"/>
</dbReference>
<dbReference type="GeneID" id="74943555"/>
<accession>A0A9E7R066</accession>